<evidence type="ECO:0000256" key="3">
    <source>
        <dbReference type="ARBA" id="ARBA00022448"/>
    </source>
</evidence>
<dbReference type="Pfam" id="PF02028">
    <property type="entry name" value="BCCT"/>
    <property type="match status" value="1"/>
</dbReference>
<organism evidence="9 10">
    <name type="scientific">Paraburkholderia terricola</name>
    <dbReference type="NCBI Taxonomy" id="169427"/>
    <lineage>
        <taxon>Bacteria</taxon>
        <taxon>Pseudomonadati</taxon>
        <taxon>Pseudomonadota</taxon>
        <taxon>Betaproteobacteria</taxon>
        <taxon>Burkholderiales</taxon>
        <taxon>Burkholderiaceae</taxon>
        <taxon>Paraburkholderia</taxon>
    </lineage>
</organism>
<evidence type="ECO:0000256" key="8">
    <source>
        <dbReference type="SAM" id="Phobius"/>
    </source>
</evidence>
<evidence type="ECO:0000256" key="5">
    <source>
        <dbReference type="ARBA" id="ARBA00022692"/>
    </source>
</evidence>
<name>A0A1M6QN99_9BURK</name>
<feature type="transmembrane region" description="Helical" evidence="8">
    <location>
        <begin position="12"/>
        <end position="31"/>
    </location>
</feature>
<sequence>MRRAWISRQFDWFYTLAVTLFLVFLIVVPASRFGDIRLGPDDAGPEFSFESWTAMLFAAGMGIGLMYFGVGEPMQHYLKPPTALGDTPAATREAMLITFFHWGFHAWAVYDVIDVVGEQTNRYSKDLPPERMGDHN</sequence>
<evidence type="ECO:0000256" key="4">
    <source>
        <dbReference type="ARBA" id="ARBA00022475"/>
    </source>
</evidence>
<dbReference type="InterPro" id="IPR000060">
    <property type="entry name" value="BCCT_transptr"/>
</dbReference>
<feature type="transmembrane region" description="Helical" evidence="8">
    <location>
        <begin position="51"/>
        <end position="70"/>
    </location>
</feature>
<evidence type="ECO:0000256" key="2">
    <source>
        <dbReference type="ARBA" id="ARBA00005658"/>
    </source>
</evidence>
<dbReference type="PANTHER" id="PTHR30047">
    <property type="entry name" value="HIGH-AFFINITY CHOLINE TRANSPORT PROTEIN-RELATED"/>
    <property type="match status" value="1"/>
</dbReference>
<keyword evidence="4" id="KW-1003">Cell membrane</keyword>
<proteinExistence type="inferred from homology"/>
<reference evidence="9 10" key="1">
    <citation type="submission" date="2016-11" db="EMBL/GenBank/DDBJ databases">
        <authorList>
            <person name="Jaros S."/>
            <person name="Januszkiewicz K."/>
            <person name="Wedrychowicz H."/>
        </authorList>
    </citation>
    <scope>NUCLEOTIDE SEQUENCE [LARGE SCALE GENOMIC DNA]</scope>
    <source>
        <strain evidence="9 10">LMG 20594</strain>
    </source>
</reference>
<evidence type="ECO:0000256" key="1">
    <source>
        <dbReference type="ARBA" id="ARBA00004651"/>
    </source>
</evidence>
<keyword evidence="7 8" id="KW-0472">Membrane</keyword>
<protein>
    <submittedName>
        <fullName evidence="9">Choline/glycine/proline betaine transport protein</fullName>
    </submittedName>
</protein>
<evidence type="ECO:0000313" key="10">
    <source>
        <dbReference type="Proteomes" id="UP000184395"/>
    </source>
</evidence>
<dbReference type="GO" id="GO:0005886">
    <property type="term" value="C:plasma membrane"/>
    <property type="evidence" value="ECO:0007669"/>
    <property type="project" value="UniProtKB-SubCell"/>
</dbReference>
<evidence type="ECO:0000256" key="7">
    <source>
        <dbReference type="ARBA" id="ARBA00023136"/>
    </source>
</evidence>
<keyword evidence="5 8" id="KW-0812">Transmembrane</keyword>
<evidence type="ECO:0000256" key="6">
    <source>
        <dbReference type="ARBA" id="ARBA00022989"/>
    </source>
</evidence>
<dbReference type="Proteomes" id="UP000184395">
    <property type="component" value="Unassembled WGS sequence"/>
</dbReference>
<comment type="similarity">
    <text evidence="2">Belongs to the BCCT transporter (TC 2.A.15) family.</text>
</comment>
<evidence type="ECO:0000313" key="9">
    <source>
        <dbReference type="EMBL" id="SHK21714.1"/>
    </source>
</evidence>
<dbReference type="EMBL" id="FRAB01000016">
    <property type="protein sequence ID" value="SHK21714.1"/>
    <property type="molecule type" value="Genomic_DNA"/>
</dbReference>
<dbReference type="AlphaFoldDB" id="A0A1M6QN99"/>
<keyword evidence="6 8" id="KW-1133">Transmembrane helix</keyword>
<keyword evidence="3" id="KW-0813">Transport</keyword>
<comment type="subcellular location">
    <subcellularLocation>
        <location evidence="1">Cell membrane</location>
        <topology evidence="1">Multi-pass membrane protein</topology>
    </subcellularLocation>
</comment>
<dbReference type="PANTHER" id="PTHR30047:SF7">
    <property type="entry name" value="HIGH-AFFINITY CHOLINE TRANSPORT PROTEIN"/>
    <property type="match status" value="1"/>
</dbReference>
<gene>
    <name evidence="9" type="ORF">SAMN05192548_101639</name>
</gene>
<dbReference type="GO" id="GO:0022857">
    <property type="term" value="F:transmembrane transporter activity"/>
    <property type="evidence" value="ECO:0007669"/>
    <property type="project" value="InterPro"/>
</dbReference>
<accession>A0A1M6QN99</accession>